<evidence type="ECO:0000313" key="4">
    <source>
        <dbReference type="Proteomes" id="UP001500842"/>
    </source>
</evidence>
<dbReference type="EMBL" id="BAAAOR010000004">
    <property type="protein sequence ID" value="GAA1505130.1"/>
    <property type="molecule type" value="Genomic_DNA"/>
</dbReference>
<name>A0ABN1ZV11_9ACTN</name>
<proteinExistence type="predicted"/>
<keyword evidence="4" id="KW-1185">Reference proteome</keyword>
<evidence type="ECO:0000313" key="3">
    <source>
        <dbReference type="EMBL" id="GAA1505130.1"/>
    </source>
</evidence>
<organism evidence="3 4">
    <name type="scientific">Nocardioides humi</name>
    <dbReference type="NCBI Taxonomy" id="449461"/>
    <lineage>
        <taxon>Bacteria</taxon>
        <taxon>Bacillati</taxon>
        <taxon>Actinomycetota</taxon>
        <taxon>Actinomycetes</taxon>
        <taxon>Propionibacteriales</taxon>
        <taxon>Nocardioidaceae</taxon>
        <taxon>Nocardioides</taxon>
    </lineage>
</organism>
<reference evidence="3 4" key="1">
    <citation type="journal article" date="2019" name="Int. J. Syst. Evol. Microbiol.">
        <title>The Global Catalogue of Microorganisms (GCM) 10K type strain sequencing project: providing services to taxonomists for standard genome sequencing and annotation.</title>
        <authorList>
            <consortium name="The Broad Institute Genomics Platform"/>
            <consortium name="The Broad Institute Genome Sequencing Center for Infectious Disease"/>
            <person name="Wu L."/>
            <person name="Ma J."/>
        </authorList>
    </citation>
    <scope>NUCLEOTIDE SEQUENCE [LARGE SCALE GENOMIC DNA]</scope>
    <source>
        <strain evidence="3 4">JCM 14942</strain>
    </source>
</reference>
<dbReference type="Proteomes" id="UP001500842">
    <property type="component" value="Unassembled WGS sequence"/>
</dbReference>
<comment type="caution">
    <text evidence="3">The sequence shown here is derived from an EMBL/GenBank/DDBJ whole genome shotgun (WGS) entry which is preliminary data.</text>
</comment>
<dbReference type="RefSeq" id="WP_141006017.1">
    <property type="nucleotide sequence ID" value="NZ_BAAAOR010000004.1"/>
</dbReference>
<protein>
    <recommendedName>
        <fullName evidence="2">DUF6891 domain-containing protein</fullName>
    </recommendedName>
</protein>
<dbReference type="InterPro" id="IPR054186">
    <property type="entry name" value="DUF6891"/>
</dbReference>
<dbReference type="Pfam" id="PF21831">
    <property type="entry name" value="DUF6891"/>
    <property type="match status" value="1"/>
</dbReference>
<accession>A0ABN1ZV11</accession>
<feature type="domain" description="DUF6891" evidence="2">
    <location>
        <begin position="58"/>
        <end position="229"/>
    </location>
</feature>
<evidence type="ECO:0000256" key="1">
    <source>
        <dbReference type="SAM" id="MobiDB-lite"/>
    </source>
</evidence>
<sequence length="235" mass="26322">MTRDAEPLRLPEPDPPAHPMNQQPEGFRLPAELGLAPDTEARLRAFLWDQVLTSAEPDILDIWDEEIAAEGIGDEQADRAFDAVLAARRAQQADWGPDDVLPLTAAFAALADAGIVARENFSCCGTCASAEIADERDDSRSWRGYVYYHQQDTESLIGSRSTYVGYGAFLDAFMDEQEWLALSDEQKDETYERLTVDLMVGEVIPVLERHGVTVEWNRELHTRILLDDVDTVVRV</sequence>
<gene>
    <name evidence="3" type="ORF">GCM10009788_05880</name>
</gene>
<feature type="compositionally biased region" description="Basic and acidic residues" evidence="1">
    <location>
        <begin position="1"/>
        <end position="12"/>
    </location>
</feature>
<feature type="region of interest" description="Disordered" evidence="1">
    <location>
        <begin position="1"/>
        <end position="25"/>
    </location>
</feature>
<evidence type="ECO:0000259" key="2">
    <source>
        <dbReference type="Pfam" id="PF21831"/>
    </source>
</evidence>